<evidence type="ECO:0000313" key="4">
    <source>
        <dbReference type="Proteomes" id="UP000767238"/>
    </source>
</evidence>
<keyword evidence="2" id="KW-0472">Membrane</keyword>
<reference evidence="3" key="1">
    <citation type="journal article" date="2021" name="J Fungi (Basel)">
        <title>Virulence traits and population genomics of the black yeast Aureobasidium melanogenum.</title>
        <authorList>
            <person name="Cernosa A."/>
            <person name="Sun X."/>
            <person name="Gostincar C."/>
            <person name="Fang C."/>
            <person name="Gunde-Cimerman N."/>
            <person name="Song Z."/>
        </authorList>
    </citation>
    <scope>NUCLEOTIDE SEQUENCE</scope>
    <source>
        <strain evidence="3">EXF-8016</strain>
    </source>
</reference>
<evidence type="ECO:0000313" key="3">
    <source>
        <dbReference type="EMBL" id="KAH0221091.1"/>
    </source>
</evidence>
<feature type="transmembrane region" description="Helical" evidence="2">
    <location>
        <begin position="12"/>
        <end position="34"/>
    </location>
</feature>
<feature type="non-terminal residue" evidence="3">
    <location>
        <position position="118"/>
    </location>
</feature>
<organism evidence="3 4">
    <name type="scientific">Aureobasidium melanogenum</name>
    <name type="common">Aureobasidium pullulans var. melanogenum</name>
    <dbReference type="NCBI Taxonomy" id="46634"/>
    <lineage>
        <taxon>Eukaryota</taxon>
        <taxon>Fungi</taxon>
        <taxon>Dikarya</taxon>
        <taxon>Ascomycota</taxon>
        <taxon>Pezizomycotina</taxon>
        <taxon>Dothideomycetes</taxon>
        <taxon>Dothideomycetidae</taxon>
        <taxon>Dothideales</taxon>
        <taxon>Saccotheciaceae</taxon>
        <taxon>Aureobasidium</taxon>
    </lineage>
</organism>
<sequence>MDPSSSDGFDWFNVPCIGMCAGWVLAIPCVPIWMQRKTIRHRFNLEGNGCTDCLVSVFCGCCAQVQHENELKSRAEKELLMVDAPPNSQQRMVYERPPGPPPASASQHPIPPPSYKTS</sequence>
<evidence type="ECO:0000256" key="2">
    <source>
        <dbReference type="SAM" id="Phobius"/>
    </source>
</evidence>
<reference evidence="3" key="2">
    <citation type="submission" date="2021-08" db="EMBL/GenBank/DDBJ databases">
        <authorList>
            <person name="Gostincar C."/>
            <person name="Sun X."/>
            <person name="Song Z."/>
            <person name="Gunde-Cimerman N."/>
        </authorList>
    </citation>
    <scope>NUCLEOTIDE SEQUENCE</scope>
    <source>
        <strain evidence="3">EXF-8016</strain>
    </source>
</reference>
<dbReference type="NCBIfam" id="TIGR01571">
    <property type="entry name" value="A_thal_Cys_rich"/>
    <property type="match status" value="1"/>
</dbReference>
<dbReference type="Pfam" id="PF04749">
    <property type="entry name" value="PLAC8"/>
    <property type="match status" value="1"/>
</dbReference>
<dbReference type="Proteomes" id="UP000767238">
    <property type="component" value="Unassembled WGS sequence"/>
</dbReference>
<accession>A0A9P8GIS3</accession>
<dbReference type="EMBL" id="JAHFYH010000034">
    <property type="protein sequence ID" value="KAH0221091.1"/>
    <property type="molecule type" value="Genomic_DNA"/>
</dbReference>
<feature type="region of interest" description="Disordered" evidence="1">
    <location>
        <begin position="84"/>
        <end position="118"/>
    </location>
</feature>
<gene>
    <name evidence="3" type="ORF">KCV03_g5258</name>
</gene>
<proteinExistence type="predicted"/>
<feature type="compositionally biased region" description="Pro residues" evidence="1">
    <location>
        <begin position="97"/>
        <end position="118"/>
    </location>
</feature>
<name>A0A9P8GIS3_AURME</name>
<dbReference type="PANTHER" id="PTHR15907">
    <property type="entry name" value="DUF614 FAMILY PROTEIN-RELATED"/>
    <property type="match status" value="1"/>
</dbReference>
<evidence type="ECO:0000256" key="1">
    <source>
        <dbReference type="SAM" id="MobiDB-lite"/>
    </source>
</evidence>
<keyword evidence="2" id="KW-1133">Transmembrane helix</keyword>
<protein>
    <recommendedName>
        <fullName evidence="5">PLAC8 family protein</fullName>
    </recommendedName>
</protein>
<evidence type="ECO:0008006" key="5">
    <source>
        <dbReference type="Google" id="ProtNLM"/>
    </source>
</evidence>
<keyword evidence="2" id="KW-0812">Transmembrane</keyword>
<comment type="caution">
    <text evidence="3">The sequence shown here is derived from an EMBL/GenBank/DDBJ whole genome shotgun (WGS) entry which is preliminary data.</text>
</comment>
<dbReference type="AlphaFoldDB" id="A0A9P8GIS3"/>
<dbReference type="InterPro" id="IPR006461">
    <property type="entry name" value="PLAC_motif_containing"/>
</dbReference>